<dbReference type="InterPro" id="IPR011006">
    <property type="entry name" value="CheY-like_superfamily"/>
</dbReference>
<dbReference type="SUPFAM" id="SSF81606">
    <property type="entry name" value="PP2C-like"/>
    <property type="match status" value="1"/>
</dbReference>
<dbReference type="CDD" id="cd16936">
    <property type="entry name" value="HATPase_RsbW-like"/>
    <property type="match status" value="1"/>
</dbReference>
<dbReference type="InterPro" id="IPR036457">
    <property type="entry name" value="PPM-type-like_dom_sf"/>
</dbReference>
<dbReference type="EMBL" id="PPSX01000029">
    <property type="protein sequence ID" value="RZQ53366.1"/>
    <property type="molecule type" value="Genomic_DNA"/>
</dbReference>
<accession>A0A4Q7IPJ4</accession>
<dbReference type="PANTHER" id="PTHR43156">
    <property type="entry name" value="STAGE II SPORULATION PROTEIN E-RELATED"/>
    <property type="match status" value="1"/>
</dbReference>
<reference evidence="4 5" key="1">
    <citation type="submission" date="2018-01" db="EMBL/GenBank/DDBJ databases">
        <title>Co-occurrence of chitin degradation, pigmentation and bioactivity in marine Pseudoalteromonas.</title>
        <authorList>
            <person name="Paulsen S."/>
            <person name="Gram L."/>
            <person name="Machado H."/>
        </authorList>
    </citation>
    <scope>NUCLEOTIDE SEQUENCE [LARGE SCALE GENOMIC DNA]</scope>
    <source>
        <strain evidence="4 5">S3898</strain>
    </source>
</reference>
<dbReference type="Proteomes" id="UP000291338">
    <property type="component" value="Unassembled WGS sequence"/>
</dbReference>
<dbReference type="SUPFAM" id="SSF52172">
    <property type="entry name" value="CheY-like"/>
    <property type="match status" value="1"/>
</dbReference>
<dbReference type="SMART" id="SM00331">
    <property type="entry name" value="PP2C_SIG"/>
    <property type="match status" value="1"/>
</dbReference>
<dbReference type="GO" id="GO:0000160">
    <property type="term" value="P:phosphorelay signal transduction system"/>
    <property type="evidence" value="ECO:0007669"/>
    <property type="project" value="InterPro"/>
</dbReference>
<feature type="domain" description="Response regulatory" evidence="3">
    <location>
        <begin position="2"/>
        <end position="118"/>
    </location>
</feature>
<dbReference type="PANTHER" id="PTHR43156:SF2">
    <property type="entry name" value="STAGE II SPORULATION PROTEIN E"/>
    <property type="match status" value="1"/>
</dbReference>
<dbReference type="GO" id="GO:0016791">
    <property type="term" value="F:phosphatase activity"/>
    <property type="evidence" value="ECO:0007669"/>
    <property type="project" value="TreeGrafter"/>
</dbReference>
<dbReference type="InterPro" id="IPR001789">
    <property type="entry name" value="Sig_transdc_resp-reg_receiver"/>
</dbReference>
<evidence type="ECO:0000313" key="5">
    <source>
        <dbReference type="Proteomes" id="UP000291338"/>
    </source>
</evidence>
<dbReference type="Gene3D" id="3.60.40.10">
    <property type="entry name" value="PPM-type phosphatase domain"/>
    <property type="match status" value="1"/>
</dbReference>
<organism evidence="4 5">
    <name type="scientific">Pseudoalteromonas phenolica</name>
    <dbReference type="NCBI Taxonomy" id="161398"/>
    <lineage>
        <taxon>Bacteria</taxon>
        <taxon>Pseudomonadati</taxon>
        <taxon>Pseudomonadota</taxon>
        <taxon>Gammaproteobacteria</taxon>
        <taxon>Alteromonadales</taxon>
        <taxon>Pseudoalteromonadaceae</taxon>
        <taxon>Pseudoalteromonas</taxon>
    </lineage>
</organism>
<dbReference type="InterPro" id="IPR052016">
    <property type="entry name" value="Bact_Sigma-Reg"/>
</dbReference>
<protein>
    <submittedName>
        <fullName evidence="4">Fused response regulator/phosphatase</fullName>
    </submittedName>
</protein>
<dbReference type="InterPro" id="IPR036890">
    <property type="entry name" value="HATPase_C_sf"/>
</dbReference>
<dbReference type="SMART" id="SM00448">
    <property type="entry name" value="REC"/>
    <property type="match status" value="1"/>
</dbReference>
<evidence type="ECO:0000256" key="2">
    <source>
        <dbReference type="PROSITE-ProRule" id="PRU00169"/>
    </source>
</evidence>
<dbReference type="Gene3D" id="3.40.50.2300">
    <property type="match status" value="1"/>
</dbReference>
<proteinExistence type="predicted"/>
<keyword evidence="2" id="KW-0597">Phosphoprotein</keyword>
<feature type="modified residue" description="4-aspartylphosphate" evidence="2">
    <location>
        <position position="51"/>
    </location>
</feature>
<dbReference type="Pfam" id="PF13581">
    <property type="entry name" value="HATPase_c_2"/>
    <property type="match status" value="1"/>
</dbReference>
<comment type="caution">
    <text evidence="4">The sequence shown here is derived from an EMBL/GenBank/DDBJ whole genome shotgun (WGS) entry which is preliminary data.</text>
</comment>
<dbReference type="InterPro" id="IPR001932">
    <property type="entry name" value="PPM-type_phosphatase-like_dom"/>
</dbReference>
<evidence type="ECO:0000256" key="1">
    <source>
        <dbReference type="ARBA" id="ARBA00022801"/>
    </source>
</evidence>
<dbReference type="RefSeq" id="WP_130255268.1">
    <property type="nucleotide sequence ID" value="NZ_PPSX01000029.1"/>
</dbReference>
<dbReference type="Pfam" id="PF00072">
    <property type="entry name" value="Response_reg"/>
    <property type="match status" value="1"/>
</dbReference>
<evidence type="ECO:0000313" key="4">
    <source>
        <dbReference type="EMBL" id="RZQ53366.1"/>
    </source>
</evidence>
<dbReference type="InterPro" id="IPR003594">
    <property type="entry name" value="HATPase_dom"/>
</dbReference>
<keyword evidence="1" id="KW-0378">Hydrolase</keyword>
<dbReference type="Gene3D" id="3.30.565.10">
    <property type="entry name" value="Histidine kinase-like ATPase, C-terminal domain"/>
    <property type="match status" value="1"/>
</dbReference>
<evidence type="ECO:0000259" key="3">
    <source>
        <dbReference type="PROSITE" id="PS50110"/>
    </source>
</evidence>
<dbReference type="Pfam" id="PF07228">
    <property type="entry name" value="SpoIIE"/>
    <property type="match status" value="1"/>
</dbReference>
<name>A0A4Q7IPJ4_9GAMM</name>
<dbReference type="PROSITE" id="PS50110">
    <property type="entry name" value="RESPONSE_REGULATORY"/>
    <property type="match status" value="1"/>
</dbReference>
<dbReference type="AlphaFoldDB" id="A0A4Q7IPJ4"/>
<sequence>MRILVVDDQPLNCTLLKAMLEQQNYLVELANNGQQALEKLSDHSIDIVLLDVMMPVMDGFETAPLIKQQDGDVYLPIIFITALEDHQSFEKCLEVGGDDFIHKPFDKIILSAKIKAHARTRRLSQEANRQKKELEYHYNQTEREHEIVEHIFSNALSQQQTFPKLCDFHLSPASMFNGDMFLMAQSPLGGFYCLLGDFTGHGLAAAVGALPASRIFYAMVAKGMSVSDIAYELNNALAELLPGHMFCAAAIMELSESGRSVSAWLGGLPDLYVIDKQGQLIKTLESQHMALGILEPDEFERNIVHFEVNENLRIVMATDGIVETESKQSSMFGEERLKLVLASKPNIGTEDIISQVHQFSGHSEQQDDLSIAIINCIANPLIINPEVSYSKLPFDFHVALNADQMKSNDPILELVNMLSTVEGVDNHRSNIFLLLSEAYNNALDHGVLGLDSEIKNQEDGFFTFYQMREEALTQLQDAQIEILANYEPENRQIRFTITDSGTGFLKSEQGTTSLSQEHGRGLGLLSEIAHSVSYNETGNCVELIYSLNNNPYIS</sequence>
<gene>
    <name evidence="4" type="ORF">C1E23_09135</name>
</gene>